<dbReference type="Proteomes" id="UP000198548">
    <property type="component" value="Unassembled WGS sequence"/>
</dbReference>
<gene>
    <name evidence="2" type="ORF">SAMN04488100_1711</name>
</gene>
<proteinExistence type="predicted"/>
<dbReference type="EMBL" id="FOBL01000071">
    <property type="protein sequence ID" value="SEM38546.1"/>
    <property type="molecule type" value="Genomic_DNA"/>
</dbReference>
<dbReference type="InterPro" id="IPR025668">
    <property type="entry name" value="Tnp_DDE_dom"/>
</dbReference>
<dbReference type="NCBIfam" id="NF033539">
    <property type="entry name" value="transpos_IS1380"/>
    <property type="match status" value="1"/>
</dbReference>
<accession>A0A1H7XX55</accession>
<sequence length="289" mass="33117">MSTLQEKQLQFNPHLVMSNDGGQLSNDSGLLLLFEFFHKIKFKELVNELLHIDDSRNYCTHDYIDLFMQVLVQLIAGYSTDSSANWLRHDPVFQQGLNKTTLGSQSMVSRFIHQLSEENIVQLQSIAKALTTIYIGQKNTQHMIIDVDSTHSDTFGKQEQTDFNTHYGTTGYHPLVAFDGLTGLFLGAELRPGNVYTSNNAEVFLADIISQHKQHSCDMFLTVRGDSGFAKPEIYELCEQEKVKYIIRLKVNARLKNMAQQKVLYGPDTDFTHKESQYFKIDYQAKSWE</sequence>
<evidence type="ECO:0000313" key="3">
    <source>
        <dbReference type="Proteomes" id="UP000198548"/>
    </source>
</evidence>
<protein>
    <submittedName>
        <fullName evidence="2">Transposase DDE domain group 1</fullName>
    </submittedName>
</protein>
<feature type="domain" description="Transposase DDE" evidence="1">
    <location>
        <begin position="9"/>
        <end position="289"/>
    </location>
</feature>
<dbReference type="RefSeq" id="WP_091490365.1">
    <property type="nucleotide sequence ID" value="NZ_FOBL01000071.1"/>
</dbReference>
<organism evidence="2 3">
    <name type="scientific">Alkalibacterium putridalgicola</name>
    <dbReference type="NCBI Taxonomy" id="426703"/>
    <lineage>
        <taxon>Bacteria</taxon>
        <taxon>Bacillati</taxon>
        <taxon>Bacillota</taxon>
        <taxon>Bacilli</taxon>
        <taxon>Lactobacillales</taxon>
        <taxon>Carnobacteriaceae</taxon>
        <taxon>Alkalibacterium</taxon>
    </lineage>
</organism>
<dbReference type="Pfam" id="PF13701">
    <property type="entry name" value="DDE_Tnp_1_4"/>
    <property type="match status" value="1"/>
</dbReference>
<evidence type="ECO:0000259" key="1">
    <source>
        <dbReference type="Pfam" id="PF13701"/>
    </source>
</evidence>
<evidence type="ECO:0000313" key="2">
    <source>
        <dbReference type="EMBL" id="SEM38546.1"/>
    </source>
</evidence>
<dbReference type="InterPro" id="IPR047960">
    <property type="entry name" value="Transpos_IS1380"/>
</dbReference>
<dbReference type="AlphaFoldDB" id="A0A1H7XX55"/>
<reference evidence="2 3" key="1">
    <citation type="submission" date="2016-10" db="EMBL/GenBank/DDBJ databases">
        <authorList>
            <person name="de Groot N.N."/>
        </authorList>
    </citation>
    <scope>NUCLEOTIDE SEQUENCE [LARGE SCALE GENOMIC DNA]</scope>
    <source>
        <strain evidence="2 3">DSM 19182</strain>
    </source>
</reference>
<name>A0A1H7XX55_9LACT</name>
<feature type="non-terminal residue" evidence="2">
    <location>
        <position position="289"/>
    </location>
</feature>